<dbReference type="EMBL" id="BKBQ01000030">
    <property type="protein sequence ID" value="GEQ54981.1"/>
    <property type="molecule type" value="Genomic_DNA"/>
</dbReference>
<dbReference type="EMBL" id="BKBO01000029">
    <property type="protein sequence ID" value="GEQ49928.1"/>
    <property type="molecule type" value="Genomic_DNA"/>
</dbReference>
<dbReference type="Proteomes" id="UP000886597">
    <property type="component" value="Unassembled WGS sequence"/>
</dbReference>
<name>A0AAN4ZQF8_9ENTE</name>
<dbReference type="GeneID" id="69984437"/>
<keyword evidence="3 5" id="KW-0547">Nucleotide-binding</keyword>
<dbReference type="GO" id="GO:0005524">
    <property type="term" value="F:ATP binding"/>
    <property type="evidence" value="ECO:0007669"/>
    <property type="project" value="UniProtKB-KW"/>
</dbReference>
<comment type="similarity">
    <text evidence="5">Belongs to the CitG/MdcB family.</text>
</comment>
<dbReference type="HAMAP" id="MF_00397">
    <property type="entry name" value="CitG"/>
    <property type="match status" value="1"/>
</dbReference>
<dbReference type="Pfam" id="PF01874">
    <property type="entry name" value="CitG"/>
    <property type="match status" value="1"/>
</dbReference>
<dbReference type="EC" id="2.4.2.52" evidence="5"/>
<comment type="catalytic activity">
    <reaction evidence="1 5">
        <text>3'-dephospho-CoA + ATP = 2'-(5''-triphospho-alpha-D-ribosyl)-3'-dephospho-CoA + adenine</text>
        <dbReference type="Rhea" id="RHEA:15117"/>
        <dbReference type="ChEBI" id="CHEBI:16708"/>
        <dbReference type="ChEBI" id="CHEBI:30616"/>
        <dbReference type="ChEBI" id="CHEBI:57328"/>
        <dbReference type="ChEBI" id="CHEBI:61378"/>
        <dbReference type="EC" id="2.4.2.52"/>
    </reaction>
</comment>
<dbReference type="PANTHER" id="PTHR30201:SF2">
    <property type="entry name" value="2-(5''-TRIPHOSPHORIBOSYL)-3'-DEPHOSPHOCOENZYME-A SYNTHASE"/>
    <property type="match status" value="1"/>
</dbReference>
<reference evidence="7" key="1">
    <citation type="submission" date="2019-08" db="EMBL/GenBank/DDBJ databases">
        <authorList>
            <person name="Ishikawa M."/>
            <person name="Suzuki T."/>
            <person name="Matsutani M."/>
        </authorList>
    </citation>
    <scope>NUCLEOTIDE SEQUENCE</scope>
    <source>
        <strain evidence="7">7C1</strain>
        <strain evidence="6">8C4</strain>
    </source>
</reference>
<dbReference type="RefSeq" id="WP_124005074.1">
    <property type="nucleotide sequence ID" value="NZ_BJYN01000001.1"/>
</dbReference>
<dbReference type="GO" id="GO:0051191">
    <property type="term" value="P:prosthetic group biosynthetic process"/>
    <property type="evidence" value="ECO:0007669"/>
    <property type="project" value="TreeGrafter"/>
</dbReference>
<evidence type="ECO:0000313" key="7">
    <source>
        <dbReference type="EMBL" id="GEQ54981.1"/>
    </source>
</evidence>
<dbReference type="NCBIfam" id="TIGR03125">
    <property type="entry name" value="citrate_citG"/>
    <property type="match status" value="1"/>
</dbReference>
<comment type="caution">
    <text evidence="7">The sequence shown here is derived from an EMBL/GenBank/DDBJ whole genome shotgun (WGS) entry which is preliminary data.</text>
</comment>
<dbReference type="InterPro" id="IPR017551">
    <property type="entry name" value="TriPribosyl-deP-CoA_syn_CitG"/>
</dbReference>
<reference evidence="7" key="2">
    <citation type="journal article" date="2020" name="Int. Dairy J.">
        <title>Lactic acid bacterial diversity in Brie cheese focusing on salt concentration and pH of isolation medium and characterisation of halophilic and alkaliphilic lactic acid bacterial isolates.</title>
        <authorList>
            <person name="Unno R."/>
            <person name="Matsutani M."/>
            <person name="Suzuki T."/>
            <person name="Kodama K."/>
            <person name="Matsushita H."/>
            <person name="Yamasato K."/>
            <person name="Koizumi Y."/>
            <person name="Ishikawa M."/>
        </authorList>
    </citation>
    <scope>NUCLEOTIDE SEQUENCE</scope>
    <source>
        <strain evidence="7">7C1</strain>
        <strain evidence="6">8C4</strain>
    </source>
</reference>
<evidence type="ECO:0000256" key="3">
    <source>
        <dbReference type="ARBA" id="ARBA00022741"/>
    </source>
</evidence>
<dbReference type="Proteomes" id="UP000886607">
    <property type="component" value="Unassembled WGS sequence"/>
</dbReference>
<keyword evidence="4 5" id="KW-0067">ATP-binding</keyword>
<evidence type="ECO:0000313" key="9">
    <source>
        <dbReference type="Proteomes" id="UP000886607"/>
    </source>
</evidence>
<sequence>MNNSLLKQIPNFAVKSLYYEVAISPKPGLVDRFDNGAHSDMDFFTFIDSIESLAPYFYDYYQLGFEHTADLTALFEKLRQLGVEAESAMLHATNQVNTHKGANFSFAVLLGTTGFYMQNHSLPFSSQDTAAILNLAAQMTQHLIQHDFSQIEQKDYLSHGEKLYVKTGSLGVRGEAVKGYPALSNILLPFFRQYSGYEDTETLLLRGLVLLVSQIEDSNLLHRGGINGWQQVKQKGTTIHQACLNEVNFKQALTMFNQELIKKNLSPGGAADLLSLGIYFSFLEELI</sequence>
<organism evidence="7 8">
    <name type="scientific">Tetragenococcus koreensis</name>
    <dbReference type="NCBI Taxonomy" id="290335"/>
    <lineage>
        <taxon>Bacteria</taxon>
        <taxon>Bacillati</taxon>
        <taxon>Bacillota</taxon>
        <taxon>Bacilli</taxon>
        <taxon>Lactobacillales</taxon>
        <taxon>Enterococcaceae</taxon>
        <taxon>Tetragenococcus</taxon>
    </lineage>
</organism>
<evidence type="ECO:0000313" key="6">
    <source>
        <dbReference type="EMBL" id="GEQ49928.1"/>
    </source>
</evidence>
<keyword evidence="9" id="KW-1185">Reference proteome</keyword>
<evidence type="ECO:0000313" key="8">
    <source>
        <dbReference type="Proteomes" id="UP000886597"/>
    </source>
</evidence>
<dbReference type="AlphaFoldDB" id="A0AAN4ZQF8"/>
<dbReference type="PANTHER" id="PTHR30201">
    <property type="entry name" value="TRIPHOSPHORIBOSYL-DEPHOSPHO-COA SYNTHASE"/>
    <property type="match status" value="1"/>
</dbReference>
<evidence type="ECO:0000256" key="1">
    <source>
        <dbReference type="ARBA" id="ARBA00001210"/>
    </source>
</evidence>
<dbReference type="InterPro" id="IPR002736">
    <property type="entry name" value="CitG"/>
</dbReference>
<dbReference type="GO" id="GO:0046917">
    <property type="term" value="F:triphosphoribosyl-dephospho-CoA synthase activity"/>
    <property type="evidence" value="ECO:0007669"/>
    <property type="project" value="UniProtKB-UniRule"/>
</dbReference>
<dbReference type="Gene3D" id="1.10.4200.10">
    <property type="entry name" value="Triphosphoribosyl-dephospho-CoA protein"/>
    <property type="match status" value="1"/>
</dbReference>
<keyword evidence="2 5" id="KW-0808">Transferase</keyword>
<dbReference type="KEGG" id="tkr:C7K43_00600"/>
<protein>
    <recommendedName>
        <fullName evidence="5">Probable 2-(5''-triphosphoribosyl)-3'-dephosphocoenzyme-A synthase</fullName>
        <shortName evidence="5">2-(5''-triphosphoribosyl)-3'-dephospho-CoA synthase</shortName>
        <ecNumber evidence="5">2.4.2.52</ecNumber>
    </recommendedName>
</protein>
<evidence type="ECO:0000256" key="4">
    <source>
        <dbReference type="ARBA" id="ARBA00022840"/>
    </source>
</evidence>
<gene>
    <name evidence="5 7" type="primary">citG</name>
    <name evidence="6" type="ORF">TK11N_17800</name>
    <name evidence="7" type="ORF">TK2N_18250</name>
</gene>
<evidence type="ECO:0000256" key="2">
    <source>
        <dbReference type="ARBA" id="ARBA00022679"/>
    </source>
</evidence>
<accession>A0AAN4ZQF8</accession>
<evidence type="ECO:0000256" key="5">
    <source>
        <dbReference type="HAMAP-Rule" id="MF_00397"/>
    </source>
</evidence>
<proteinExistence type="inferred from homology"/>